<accession>A0A2P2NF67</accession>
<keyword evidence="1" id="KW-0812">Transmembrane</keyword>
<dbReference type="EMBL" id="GGEC01060642">
    <property type="protein sequence ID" value="MBX41126.1"/>
    <property type="molecule type" value="Transcribed_RNA"/>
</dbReference>
<keyword evidence="1" id="KW-1133">Transmembrane helix</keyword>
<sequence>MKAYNLILTLYKSLHLCSICCCCTFFLIQTIFPCKRNQNFLQTFFG</sequence>
<proteinExistence type="predicted"/>
<feature type="transmembrane region" description="Helical" evidence="1">
    <location>
        <begin position="6"/>
        <end position="28"/>
    </location>
</feature>
<protein>
    <submittedName>
        <fullName evidence="2">Uncharacterized protein</fullName>
    </submittedName>
</protein>
<name>A0A2P2NF67_RHIMU</name>
<dbReference type="AlphaFoldDB" id="A0A2P2NF67"/>
<evidence type="ECO:0000256" key="1">
    <source>
        <dbReference type="SAM" id="Phobius"/>
    </source>
</evidence>
<keyword evidence="1" id="KW-0472">Membrane</keyword>
<evidence type="ECO:0000313" key="2">
    <source>
        <dbReference type="EMBL" id="MBX41126.1"/>
    </source>
</evidence>
<organism evidence="2">
    <name type="scientific">Rhizophora mucronata</name>
    <name type="common">Asiatic mangrove</name>
    <dbReference type="NCBI Taxonomy" id="61149"/>
    <lineage>
        <taxon>Eukaryota</taxon>
        <taxon>Viridiplantae</taxon>
        <taxon>Streptophyta</taxon>
        <taxon>Embryophyta</taxon>
        <taxon>Tracheophyta</taxon>
        <taxon>Spermatophyta</taxon>
        <taxon>Magnoliopsida</taxon>
        <taxon>eudicotyledons</taxon>
        <taxon>Gunneridae</taxon>
        <taxon>Pentapetalae</taxon>
        <taxon>rosids</taxon>
        <taxon>fabids</taxon>
        <taxon>Malpighiales</taxon>
        <taxon>Rhizophoraceae</taxon>
        <taxon>Rhizophora</taxon>
    </lineage>
</organism>
<reference evidence="2" key="1">
    <citation type="submission" date="2018-02" db="EMBL/GenBank/DDBJ databases">
        <title>Rhizophora mucronata_Transcriptome.</title>
        <authorList>
            <person name="Meera S.P."/>
            <person name="Sreeshan A."/>
            <person name="Augustine A."/>
        </authorList>
    </citation>
    <scope>NUCLEOTIDE SEQUENCE</scope>
    <source>
        <tissue evidence="2">Leaf</tissue>
    </source>
</reference>